<feature type="compositionally biased region" description="Low complexity" evidence="1">
    <location>
        <begin position="68"/>
        <end position="77"/>
    </location>
</feature>
<feature type="compositionally biased region" description="Low complexity" evidence="1">
    <location>
        <begin position="165"/>
        <end position="182"/>
    </location>
</feature>
<reference evidence="2" key="2">
    <citation type="submission" date="2012-06" db="EMBL/GenBank/DDBJ databases">
        <authorList>
            <person name="Yu Y."/>
            <person name="Currie J."/>
            <person name="Lomeli R."/>
            <person name="Angelova A."/>
            <person name="Collura K."/>
            <person name="Wissotski M."/>
            <person name="Campos D."/>
            <person name="Kudrna D."/>
            <person name="Golser W."/>
            <person name="Ashely E."/>
            <person name="Descour A."/>
            <person name="Fernandes J."/>
            <person name="Soderlund C."/>
            <person name="Walbot V."/>
        </authorList>
    </citation>
    <scope>NUCLEOTIDE SEQUENCE</scope>
    <source>
        <strain evidence="2">B73</strain>
    </source>
</reference>
<feature type="region of interest" description="Disordered" evidence="1">
    <location>
        <begin position="214"/>
        <end position="239"/>
    </location>
</feature>
<accession>C4J121</accession>
<protein>
    <submittedName>
        <fullName evidence="2">Uncharacterized protein</fullName>
    </submittedName>
</protein>
<name>C4J121_MAIZE</name>
<feature type="compositionally biased region" description="Pro residues" evidence="1">
    <location>
        <begin position="150"/>
        <end position="164"/>
    </location>
</feature>
<dbReference type="EMBL" id="BT084518">
    <property type="protein sequence ID" value="ACR34871.1"/>
    <property type="molecule type" value="mRNA"/>
</dbReference>
<reference evidence="2" key="1">
    <citation type="journal article" date="2009" name="PLoS Genet.">
        <title>Sequencing, mapping, and analysis of 27,455 maize full-length cDNAs.</title>
        <authorList>
            <person name="Soderlund C."/>
            <person name="Descour A."/>
            <person name="Kudrna D."/>
            <person name="Bomhoff M."/>
            <person name="Boyd L."/>
            <person name="Currie J."/>
            <person name="Angelova A."/>
            <person name="Collura K."/>
            <person name="Wissotski M."/>
            <person name="Ashley E."/>
            <person name="Morrow D."/>
            <person name="Fernandes J."/>
            <person name="Walbot V."/>
            <person name="Yu Y."/>
        </authorList>
    </citation>
    <scope>NUCLEOTIDE SEQUENCE</scope>
    <source>
        <strain evidence="2">B73</strain>
    </source>
</reference>
<organism evidence="2">
    <name type="scientific">Zea mays</name>
    <name type="common">Maize</name>
    <dbReference type="NCBI Taxonomy" id="4577"/>
    <lineage>
        <taxon>Eukaryota</taxon>
        <taxon>Viridiplantae</taxon>
        <taxon>Streptophyta</taxon>
        <taxon>Embryophyta</taxon>
        <taxon>Tracheophyta</taxon>
        <taxon>Spermatophyta</taxon>
        <taxon>Magnoliopsida</taxon>
        <taxon>Liliopsida</taxon>
        <taxon>Poales</taxon>
        <taxon>Poaceae</taxon>
        <taxon>PACMAD clade</taxon>
        <taxon>Panicoideae</taxon>
        <taxon>Andropogonodae</taxon>
        <taxon>Andropogoneae</taxon>
        <taxon>Tripsacinae</taxon>
        <taxon>Zea</taxon>
    </lineage>
</organism>
<evidence type="ECO:0000256" key="1">
    <source>
        <dbReference type="SAM" id="MobiDB-lite"/>
    </source>
</evidence>
<evidence type="ECO:0000313" key="2">
    <source>
        <dbReference type="EMBL" id="ACR34871.1"/>
    </source>
</evidence>
<feature type="region of interest" description="Disordered" evidence="1">
    <location>
        <begin position="141"/>
        <end position="183"/>
    </location>
</feature>
<feature type="region of interest" description="Disordered" evidence="1">
    <location>
        <begin position="45"/>
        <end position="77"/>
    </location>
</feature>
<sequence length="239" mass="25286">MAHTAVVPLKSQSTLAWTPSSLSMASNALAQASRHSSSICAGAGDDRSLRLPSVDDDAAGDASLKAGPSPSSSEPRSSAFRWLRIMKGRWSLASLLTSCPQRPCPSNTPQNTPSSMPNPWQRMTASWLGPFLPFCEKREAATVRSHAAPRPSPPHPPPPPPPCPSITTYTTFSSESSSSCSTRLDDAQIPIAKQPRADAPPLAGWLAQLRQPSPLRLLGGRTELSNGSGGGRRARACSQ</sequence>
<dbReference type="AlphaFoldDB" id="C4J121"/>
<proteinExistence type="evidence at transcript level"/>